<feature type="domain" description="BHLH" evidence="7">
    <location>
        <begin position="279"/>
        <end position="328"/>
    </location>
</feature>
<dbReference type="PANTHER" id="PTHR11514">
    <property type="entry name" value="MYC"/>
    <property type="match status" value="1"/>
</dbReference>
<dbReference type="Pfam" id="PF22754">
    <property type="entry name" value="bHLH-TF_ACT-like_plant"/>
    <property type="match status" value="1"/>
</dbReference>
<organism evidence="8 9">
    <name type="scientific">Amborella trichopoda</name>
    <dbReference type="NCBI Taxonomy" id="13333"/>
    <lineage>
        <taxon>Eukaryota</taxon>
        <taxon>Viridiplantae</taxon>
        <taxon>Streptophyta</taxon>
        <taxon>Embryophyta</taxon>
        <taxon>Tracheophyta</taxon>
        <taxon>Spermatophyta</taxon>
        <taxon>Magnoliopsida</taxon>
        <taxon>Amborellales</taxon>
        <taxon>Amborellaceae</taxon>
        <taxon>Amborella</taxon>
    </lineage>
</organism>
<dbReference type="KEGG" id="atr:18425704"/>
<evidence type="ECO:0000256" key="2">
    <source>
        <dbReference type="ARBA" id="ARBA00023015"/>
    </source>
</evidence>
<dbReference type="CDD" id="cd11449">
    <property type="entry name" value="bHLH_AtAIB_like"/>
    <property type="match status" value="1"/>
</dbReference>
<dbReference type="GO" id="GO:0000976">
    <property type="term" value="F:transcription cis-regulatory region binding"/>
    <property type="evidence" value="ECO:0000318"/>
    <property type="project" value="GO_Central"/>
</dbReference>
<dbReference type="SMART" id="SM00353">
    <property type="entry name" value="HLH"/>
    <property type="match status" value="1"/>
</dbReference>
<feature type="region of interest" description="Disordered" evidence="6">
    <location>
        <begin position="210"/>
        <end position="246"/>
    </location>
</feature>
<dbReference type="eggNOG" id="ENOG502QS6Z">
    <property type="taxonomic scope" value="Eukaryota"/>
</dbReference>
<dbReference type="GO" id="GO:0003700">
    <property type="term" value="F:DNA-binding transcription factor activity"/>
    <property type="evidence" value="ECO:0000318"/>
    <property type="project" value="GO_Central"/>
</dbReference>
<name>W1NNW7_AMBTC</name>
<comment type="subcellular location">
    <subcellularLocation>
        <location evidence="1 5">Nucleus</location>
    </subcellularLocation>
</comment>
<dbReference type="InterPro" id="IPR011598">
    <property type="entry name" value="bHLH_dom"/>
</dbReference>
<evidence type="ECO:0000256" key="6">
    <source>
        <dbReference type="SAM" id="MobiDB-lite"/>
    </source>
</evidence>
<keyword evidence="9" id="KW-1185">Reference proteome</keyword>
<evidence type="ECO:0000256" key="3">
    <source>
        <dbReference type="ARBA" id="ARBA00023163"/>
    </source>
</evidence>
<keyword evidence="2 5" id="KW-0805">Transcription regulation</keyword>
<dbReference type="InterPro" id="IPR025610">
    <property type="entry name" value="MYC/MYB_N"/>
</dbReference>
<dbReference type="InterPro" id="IPR045084">
    <property type="entry name" value="AIB/MYC-like"/>
</dbReference>
<evidence type="ECO:0000256" key="5">
    <source>
        <dbReference type="RuleBase" id="RU369104"/>
    </source>
</evidence>
<feature type="region of interest" description="Disordered" evidence="6">
    <location>
        <begin position="341"/>
        <end position="366"/>
    </location>
</feature>
<sequence>MEPPTMAASSSLQQPWLTQQQVPLQQSLHHLLNTRTEWWEYAIFWEASHDSLPQAPVLVWGEGFFRGPTDGCNPSQMTKSEAQQMERKKVLRDLQAMMEVDPDGDGFSLDSDVSDLEWFYMVSLTKSFMGAEGLPAHVFVAGRPIWLTGSHSIQSYNCERTKEAHLHGIQSMACIPIANGVLELGSMDLIPEDWSLLETFTSIFGSGQLQRWGSDNPPPPSVPATEEGAVAVSSGPGWSGVDSEHSDAEDIAAAAAAAEAIAADRRPKKRGRKPGNGRVVPLNHVEAERQRREKLNRRFYALRAVVPHVSKMDKASLLADAVSYINQLKAKVQHLESALQKLGSDEKTTQKDSDGKLMPDTSGSEGAEWNGIAELEVKIMGQDAIIRVQSESTGHPAAKLMRALEELGLPVHHASVSNVKGLMVQDVVVRVPEGSPCSDDELKAALLRTGQLSRGPNSS</sequence>
<evidence type="ECO:0000259" key="7">
    <source>
        <dbReference type="PROSITE" id="PS50888"/>
    </source>
</evidence>
<evidence type="ECO:0000256" key="4">
    <source>
        <dbReference type="ARBA" id="ARBA00023242"/>
    </source>
</evidence>
<dbReference type="AlphaFoldDB" id="W1NNW7"/>
<dbReference type="Gramene" id="ERM97701">
    <property type="protein sequence ID" value="ERM97701"/>
    <property type="gene ID" value="AMTR_s00121p00026620"/>
</dbReference>
<evidence type="ECO:0000256" key="1">
    <source>
        <dbReference type="ARBA" id="ARBA00004123"/>
    </source>
</evidence>
<dbReference type="PANTHER" id="PTHR11514:SF115">
    <property type="entry name" value="TRANSCRIPTION FACTOR"/>
    <property type="match status" value="1"/>
</dbReference>
<dbReference type="HOGENOM" id="CLU_021132_0_1_1"/>
<keyword evidence="4 5" id="KW-0539">Nucleus</keyword>
<proteinExistence type="predicted"/>
<reference evidence="9" key="1">
    <citation type="journal article" date="2013" name="Science">
        <title>The Amborella genome and the evolution of flowering plants.</title>
        <authorList>
            <consortium name="Amborella Genome Project"/>
        </authorList>
    </citation>
    <scope>NUCLEOTIDE SEQUENCE [LARGE SCALE GENOMIC DNA]</scope>
</reference>
<keyword evidence="3 5" id="KW-0804">Transcription</keyword>
<dbReference type="InterPro" id="IPR054502">
    <property type="entry name" value="bHLH-TF_ACT-like_plant"/>
</dbReference>
<dbReference type="PROSITE" id="PS50888">
    <property type="entry name" value="BHLH"/>
    <property type="match status" value="1"/>
</dbReference>
<gene>
    <name evidence="8" type="ORF">AMTR_s00121p00026620</name>
</gene>
<dbReference type="Pfam" id="PF14215">
    <property type="entry name" value="bHLH-MYC_N"/>
    <property type="match status" value="1"/>
</dbReference>
<dbReference type="Pfam" id="PF00010">
    <property type="entry name" value="HLH"/>
    <property type="match status" value="1"/>
</dbReference>
<dbReference type="EMBL" id="KI395895">
    <property type="protein sequence ID" value="ERM97701.1"/>
    <property type="molecule type" value="Genomic_DNA"/>
</dbReference>
<feature type="compositionally biased region" description="Basic and acidic residues" evidence="6">
    <location>
        <begin position="343"/>
        <end position="357"/>
    </location>
</feature>
<evidence type="ECO:0000313" key="9">
    <source>
        <dbReference type="Proteomes" id="UP000017836"/>
    </source>
</evidence>
<accession>W1NNW7</accession>
<dbReference type="GO" id="GO:0005634">
    <property type="term" value="C:nucleus"/>
    <property type="evidence" value="ECO:0000318"/>
    <property type="project" value="GO_Central"/>
</dbReference>
<dbReference type="GO" id="GO:0046983">
    <property type="term" value="F:protein dimerization activity"/>
    <property type="evidence" value="ECO:0007669"/>
    <property type="project" value="InterPro"/>
</dbReference>
<dbReference type="STRING" id="13333.W1NNW7"/>
<evidence type="ECO:0000313" key="8">
    <source>
        <dbReference type="EMBL" id="ERM97701.1"/>
    </source>
</evidence>
<dbReference type="OMA" id="DSIRENW"/>
<dbReference type="Proteomes" id="UP000017836">
    <property type="component" value="Unassembled WGS sequence"/>
</dbReference>
<protein>
    <recommendedName>
        <fullName evidence="5">Transcription factor</fullName>
        <shortName evidence="5">bHLH transcription factor</shortName>
    </recommendedName>
    <alternativeName>
        <fullName evidence="5">Basic helix-loop-helix protein</fullName>
    </alternativeName>
</protein>
<dbReference type="OrthoDB" id="1926382at2759"/>
<dbReference type="InterPro" id="IPR036638">
    <property type="entry name" value="HLH_DNA-bd_sf"/>
</dbReference>
<dbReference type="GO" id="GO:0006355">
    <property type="term" value="P:regulation of DNA-templated transcription"/>
    <property type="evidence" value="ECO:0000318"/>
    <property type="project" value="GO_Central"/>
</dbReference>
<dbReference type="Gene3D" id="4.10.280.10">
    <property type="entry name" value="Helix-loop-helix DNA-binding domain"/>
    <property type="match status" value="1"/>
</dbReference>
<dbReference type="SUPFAM" id="SSF47459">
    <property type="entry name" value="HLH, helix-loop-helix DNA-binding domain"/>
    <property type="match status" value="1"/>
</dbReference>